<dbReference type="WBParaSite" id="nRc.2.0.1.t06845-RA">
    <property type="protein sequence ID" value="nRc.2.0.1.t06845-RA"/>
    <property type="gene ID" value="nRc.2.0.1.g06845"/>
</dbReference>
<dbReference type="SMART" id="SM00327">
    <property type="entry name" value="VWA"/>
    <property type="match status" value="1"/>
</dbReference>
<dbReference type="SUPFAM" id="SSF53300">
    <property type="entry name" value="vWA-like"/>
    <property type="match status" value="1"/>
</dbReference>
<feature type="transmembrane region" description="Helical" evidence="1">
    <location>
        <begin position="375"/>
        <end position="400"/>
    </location>
</feature>
<feature type="domain" description="VWFA" evidence="2">
    <location>
        <begin position="123"/>
        <end position="341"/>
    </location>
</feature>
<dbReference type="PROSITE" id="PS50234">
    <property type="entry name" value="VWFA"/>
    <property type="match status" value="1"/>
</dbReference>
<dbReference type="InterPro" id="IPR002035">
    <property type="entry name" value="VWF_A"/>
</dbReference>
<organism evidence="3 4">
    <name type="scientific">Romanomermis culicivorax</name>
    <name type="common">Nematode worm</name>
    <dbReference type="NCBI Taxonomy" id="13658"/>
    <lineage>
        <taxon>Eukaryota</taxon>
        <taxon>Metazoa</taxon>
        <taxon>Ecdysozoa</taxon>
        <taxon>Nematoda</taxon>
        <taxon>Enoplea</taxon>
        <taxon>Dorylaimia</taxon>
        <taxon>Mermithida</taxon>
        <taxon>Mermithoidea</taxon>
        <taxon>Mermithidae</taxon>
        <taxon>Romanomermis</taxon>
    </lineage>
</organism>
<dbReference type="Proteomes" id="UP000887565">
    <property type="component" value="Unplaced"/>
</dbReference>
<reference evidence="4" key="1">
    <citation type="submission" date="2022-11" db="UniProtKB">
        <authorList>
            <consortium name="WormBaseParasite"/>
        </authorList>
    </citation>
    <scope>IDENTIFICATION</scope>
</reference>
<dbReference type="PRINTS" id="PR00453">
    <property type="entry name" value="VWFADOMAIN"/>
</dbReference>
<sequence length="462" mass="52357">MNLELIFGQNKATYGFLQLISVPNSTGGKTKTTTRYEWMHFTNILRKRVLGNSEQEREWKMRESKIQGAKLRQAPSCDTINWTYQTQAIFLIYICRKEDFEEKKKQLIYGAKNCKKVSYKKLDLIFLLDGSGSVGHKNFVKTLDFVKNVVGQLPIGASETAVGILQYTQVVEDKDKNRKKITRTEITLNAIQNRDQLIDNIGRIKYVNGATKTDDAISAAYLHFSSHGRENVPKALVVITDGITLMKNDLLSKKCQRLRDESGLAIIAVGVGQVEQQGLLSMAGDETDLSARELCQRCINQRCAVNPGDQCTEHFLNCNNMADPVGLTKCPDGHLFAVEDVKTNIYGNCWTARWISVAFGRGVHLFLTVKDNPMAVSWFVVSTLKAVLGCFSILAMFYGMWKEEYLWIIPKLVVTLLSVILMLVMILVLIYLIFDHSQFIIDLVAEHMTYSDYKQARFTPHH</sequence>
<evidence type="ECO:0000259" key="2">
    <source>
        <dbReference type="PROSITE" id="PS50234"/>
    </source>
</evidence>
<keyword evidence="3" id="KW-1185">Reference proteome</keyword>
<dbReference type="PANTHER" id="PTHR24020">
    <property type="entry name" value="COLLAGEN ALPHA"/>
    <property type="match status" value="1"/>
</dbReference>
<keyword evidence="1" id="KW-0472">Membrane</keyword>
<dbReference type="PANTHER" id="PTHR24020:SF84">
    <property type="entry name" value="VWFA DOMAIN-CONTAINING PROTEIN"/>
    <property type="match status" value="1"/>
</dbReference>
<evidence type="ECO:0000313" key="3">
    <source>
        <dbReference type="Proteomes" id="UP000887565"/>
    </source>
</evidence>
<name>A0A915HYD1_ROMCU</name>
<accession>A0A915HYD1</accession>
<protein>
    <submittedName>
        <fullName evidence="4">VWFA domain-containing protein</fullName>
    </submittedName>
</protein>
<dbReference type="Gene3D" id="3.40.50.410">
    <property type="entry name" value="von Willebrand factor, type A domain"/>
    <property type="match status" value="1"/>
</dbReference>
<evidence type="ECO:0000256" key="1">
    <source>
        <dbReference type="SAM" id="Phobius"/>
    </source>
</evidence>
<evidence type="ECO:0000313" key="4">
    <source>
        <dbReference type="WBParaSite" id="nRc.2.0.1.t06845-RA"/>
    </source>
</evidence>
<feature type="transmembrane region" description="Helical" evidence="1">
    <location>
        <begin position="412"/>
        <end position="434"/>
    </location>
</feature>
<keyword evidence="1" id="KW-1133">Transmembrane helix</keyword>
<dbReference type="InterPro" id="IPR050525">
    <property type="entry name" value="ECM_Assembly_Org"/>
</dbReference>
<dbReference type="AlphaFoldDB" id="A0A915HYD1"/>
<dbReference type="Pfam" id="PF00092">
    <property type="entry name" value="VWA"/>
    <property type="match status" value="1"/>
</dbReference>
<dbReference type="InterPro" id="IPR036465">
    <property type="entry name" value="vWFA_dom_sf"/>
</dbReference>
<keyword evidence="1" id="KW-0812">Transmembrane</keyword>
<proteinExistence type="predicted"/>